<dbReference type="EMBL" id="CABPRU010000009">
    <property type="protein sequence ID" value="VVE28182.1"/>
    <property type="molecule type" value="Genomic_DNA"/>
</dbReference>
<dbReference type="OrthoDB" id="9782855at2"/>
<reference evidence="1 2" key="1">
    <citation type="submission" date="2019-08" db="EMBL/GenBank/DDBJ databases">
        <authorList>
            <person name="Peeters C."/>
        </authorList>
    </citation>
    <scope>NUCLEOTIDE SEQUENCE [LARGE SCALE GENOMIC DNA]</scope>
    <source>
        <strain evidence="1 2">LMG 31013</strain>
    </source>
</reference>
<dbReference type="PANTHER" id="PTHR43832">
    <property type="match status" value="1"/>
</dbReference>
<keyword evidence="2" id="KW-1185">Reference proteome</keyword>
<dbReference type="EC" id="2.1.1.79" evidence="1"/>
<gene>
    <name evidence="1" type="primary">cfa_2</name>
    <name evidence="1" type="ORF">PTE31013_03524</name>
</gene>
<dbReference type="InterPro" id="IPR029063">
    <property type="entry name" value="SAM-dependent_MTases_sf"/>
</dbReference>
<dbReference type="Gene3D" id="3.40.50.150">
    <property type="entry name" value="Vaccinia Virus protein VP39"/>
    <property type="match status" value="1"/>
</dbReference>
<dbReference type="RefSeq" id="WP_150614059.1">
    <property type="nucleotide sequence ID" value="NZ_CABPRU010000009.1"/>
</dbReference>
<organism evidence="1 2">
    <name type="scientific">Pandoraea terrigena</name>
    <dbReference type="NCBI Taxonomy" id="2508292"/>
    <lineage>
        <taxon>Bacteria</taxon>
        <taxon>Pseudomonadati</taxon>
        <taxon>Pseudomonadota</taxon>
        <taxon>Betaproteobacteria</taxon>
        <taxon>Burkholderiales</taxon>
        <taxon>Burkholderiaceae</taxon>
        <taxon>Pandoraea</taxon>
    </lineage>
</organism>
<dbReference type="CDD" id="cd02440">
    <property type="entry name" value="AdoMet_MTases"/>
    <property type="match status" value="1"/>
</dbReference>
<protein>
    <submittedName>
        <fullName evidence="1">Cyclopropane-fatty-acyl-phospholipid synthase</fullName>
        <ecNumber evidence="1">2.1.1.79</ecNumber>
    </submittedName>
</protein>
<name>A0A5E4WTS4_9BURK</name>
<keyword evidence="1" id="KW-0489">Methyltransferase</keyword>
<evidence type="ECO:0000313" key="2">
    <source>
        <dbReference type="Proteomes" id="UP000334380"/>
    </source>
</evidence>
<dbReference type="FunFam" id="3.40.50.150:FF:000554">
    <property type="entry name" value="Cation-transporting ATPase"/>
    <property type="match status" value="1"/>
</dbReference>
<dbReference type="GO" id="GO:0008825">
    <property type="term" value="F:cyclopropane-fatty-acyl-phospholipid synthase activity"/>
    <property type="evidence" value="ECO:0007669"/>
    <property type="project" value="UniProtKB-EC"/>
</dbReference>
<dbReference type="AlphaFoldDB" id="A0A5E4WTS4"/>
<evidence type="ECO:0000313" key="1">
    <source>
        <dbReference type="EMBL" id="VVE28182.1"/>
    </source>
</evidence>
<sequence>MTVSLTQPPATHTTSPDESGLIRLCERGLVPDFALRAGMRMLMRRRLREAHAHDPERSAESLAAFVHALRASPIAVEAQAANTQHYEVPSEFFVEHLGPAIKYSCCYYPNGDETLAQAEQAMLARYAQRADVADGQRILDLGCGWGSLSLWLAERYPSAQIVGLSNAHGQRRFIELAAARRGLRNLRIVTGDVADFEFDDGVPAGFDRILSIEMFEHMKNYGALLGKIARWLNDDGTLFVHLFAHRHVAYPFQNKDGSDWMSRHFFTGGTMPSTDLLLHFQDDLRIVNRWWIDGRHYERTANHWLAALDASRARTLPMLEAAGYGPQASVQFQRWRMFYMAVAELFGYAQGREWGVGHYLFEKRGQPA</sequence>
<dbReference type="SUPFAM" id="SSF53335">
    <property type="entry name" value="S-adenosyl-L-methionine-dependent methyltransferases"/>
    <property type="match status" value="1"/>
</dbReference>
<dbReference type="PANTHER" id="PTHR43832:SF1">
    <property type="entry name" value="S-ADENOSYL-L-METHIONINE-DEPENDENT METHYLTRANSFERASES SUPERFAMILY PROTEIN"/>
    <property type="match status" value="1"/>
</dbReference>
<dbReference type="Proteomes" id="UP000334380">
    <property type="component" value="Unassembled WGS sequence"/>
</dbReference>
<dbReference type="GO" id="GO:0032259">
    <property type="term" value="P:methylation"/>
    <property type="evidence" value="ECO:0007669"/>
    <property type="project" value="UniProtKB-KW"/>
</dbReference>
<keyword evidence="1" id="KW-0808">Transferase</keyword>
<dbReference type="Pfam" id="PF02353">
    <property type="entry name" value="CMAS"/>
    <property type="match status" value="1"/>
</dbReference>
<accession>A0A5E4WTS4</accession>
<proteinExistence type="predicted"/>